<evidence type="ECO:0000313" key="2">
    <source>
        <dbReference type="Proteomes" id="UP000255061"/>
    </source>
</evidence>
<dbReference type="AlphaFoldDB" id="A0A379ZEN3"/>
<reference evidence="1 2" key="1">
    <citation type="submission" date="2018-06" db="EMBL/GenBank/DDBJ databases">
        <authorList>
            <consortium name="Pathogen Informatics"/>
            <person name="Doyle S."/>
        </authorList>
    </citation>
    <scope>NUCLEOTIDE SEQUENCE [LARGE SCALE GENOMIC DNA]</scope>
    <source>
        <strain evidence="1 2">NCTC10736</strain>
    </source>
</reference>
<accession>A0A379ZEN3</accession>
<dbReference type="RefSeq" id="WP_374188780.1">
    <property type="nucleotide sequence ID" value="NZ_UGYV01000001.1"/>
</dbReference>
<evidence type="ECO:0008006" key="3">
    <source>
        <dbReference type="Google" id="ProtNLM"/>
    </source>
</evidence>
<dbReference type="EMBL" id="UGYV01000001">
    <property type="protein sequence ID" value="SUI60795.1"/>
    <property type="molecule type" value="Genomic_DNA"/>
</dbReference>
<proteinExistence type="predicted"/>
<dbReference type="Proteomes" id="UP000255061">
    <property type="component" value="Unassembled WGS sequence"/>
</dbReference>
<sequence>MFTLSDFFTQLGQDAQLMKDYKQNPEAVMFAHGLSIEEMAAVMAGDLKKLKSLSGDGDYQSFLLVNHGNRSDYHENVISLIESKLSSSRVGII</sequence>
<gene>
    <name evidence="1" type="ORF">NCTC10736_00359</name>
</gene>
<organism evidence="1 2">
    <name type="scientific">Shewanella morhuae</name>
    <dbReference type="NCBI Taxonomy" id="365591"/>
    <lineage>
        <taxon>Bacteria</taxon>
        <taxon>Pseudomonadati</taxon>
        <taxon>Pseudomonadota</taxon>
        <taxon>Gammaproteobacteria</taxon>
        <taxon>Alteromonadales</taxon>
        <taxon>Shewanellaceae</taxon>
        <taxon>Shewanella</taxon>
    </lineage>
</organism>
<evidence type="ECO:0000313" key="1">
    <source>
        <dbReference type="EMBL" id="SUI60795.1"/>
    </source>
</evidence>
<name>A0A379ZEN3_9GAMM</name>
<protein>
    <recommendedName>
        <fullName evidence="3">Extradiol ring-cleavage dioxygenase LigAB LigA subunit domain-containing protein</fullName>
    </recommendedName>
</protein>